<dbReference type="InterPro" id="IPR029030">
    <property type="entry name" value="Caspase-like_dom_sf"/>
</dbReference>
<evidence type="ECO:0000313" key="5">
    <source>
        <dbReference type="Proteomes" id="UP001594351"/>
    </source>
</evidence>
<proteinExistence type="predicted"/>
<dbReference type="InterPro" id="IPR001769">
    <property type="entry name" value="Gingipain"/>
</dbReference>
<comment type="caution">
    <text evidence="4">The sequence shown here is derived from an EMBL/GenBank/DDBJ whole genome shotgun (WGS) entry which is preliminary data.</text>
</comment>
<evidence type="ECO:0000313" key="4">
    <source>
        <dbReference type="EMBL" id="MFC1849082.1"/>
    </source>
</evidence>
<evidence type="ECO:0000256" key="1">
    <source>
        <dbReference type="ARBA" id="ARBA00022729"/>
    </source>
</evidence>
<dbReference type="Gene3D" id="3.40.50.1460">
    <property type="match status" value="1"/>
</dbReference>
<name>A0ABV6YSB0_UNCC1</name>
<evidence type="ECO:0000259" key="3">
    <source>
        <dbReference type="Pfam" id="PF01364"/>
    </source>
</evidence>
<reference evidence="4 5" key="1">
    <citation type="submission" date="2024-09" db="EMBL/GenBank/DDBJ databases">
        <title>Laminarin stimulates single cell rates of sulfate reduction while oxygen inhibits transcriptomic activity in coastal marine sediment.</title>
        <authorList>
            <person name="Lindsay M."/>
            <person name="Orcutt B."/>
            <person name="Emerson D."/>
            <person name="Stepanauskas R."/>
            <person name="D'Angelo T."/>
        </authorList>
    </citation>
    <scope>NUCLEOTIDE SEQUENCE [LARGE SCALE GENOMIC DNA]</scope>
    <source>
        <strain evidence="4">SAG AM-311-K15</strain>
    </source>
</reference>
<dbReference type="InterPro" id="IPR029031">
    <property type="entry name" value="Gingipain_N_sf"/>
</dbReference>
<evidence type="ECO:0000256" key="2">
    <source>
        <dbReference type="SAM" id="SignalP"/>
    </source>
</evidence>
<dbReference type="Proteomes" id="UP001594351">
    <property type="component" value="Unassembled WGS sequence"/>
</dbReference>
<feature type="domain" description="Gingipain" evidence="3">
    <location>
        <begin position="205"/>
        <end position="567"/>
    </location>
</feature>
<accession>A0ABV6YSB0</accession>
<dbReference type="Gene3D" id="3.40.50.10390">
    <property type="entry name" value="Gingipain r, domain 1"/>
    <property type="match status" value="1"/>
</dbReference>
<feature type="signal peptide" evidence="2">
    <location>
        <begin position="1"/>
        <end position="23"/>
    </location>
</feature>
<gene>
    <name evidence="4" type="ORF">ACFL27_02635</name>
</gene>
<dbReference type="InterPro" id="IPR013783">
    <property type="entry name" value="Ig-like_fold"/>
</dbReference>
<feature type="chain" id="PRO_5045337018" evidence="2">
    <location>
        <begin position="24"/>
        <end position="1058"/>
    </location>
</feature>
<dbReference type="Pfam" id="PF01364">
    <property type="entry name" value="Peptidase_C25"/>
    <property type="match status" value="1"/>
</dbReference>
<dbReference type="EMBL" id="JBHPBY010000020">
    <property type="protein sequence ID" value="MFC1849082.1"/>
    <property type="molecule type" value="Genomic_DNA"/>
</dbReference>
<dbReference type="Gene3D" id="2.60.120.260">
    <property type="entry name" value="Galactose-binding domain-like"/>
    <property type="match status" value="1"/>
</dbReference>
<protein>
    <submittedName>
        <fullName evidence="4">C25 family cysteine peptidase</fullName>
    </submittedName>
</protein>
<dbReference type="SUPFAM" id="SSF52129">
    <property type="entry name" value="Caspase-like"/>
    <property type="match status" value="1"/>
</dbReference>
<keyword evidence="1 2" id="KW-0732">Signal</keyword>
<keyword evidence="5" id="KW-1185">Reference proteome</keyword>
<sequence>MKKLLVAVTLITALGLINRYSFATQDVSQQQYKVTLTHFSFGKVGNKLQLNQVGAFLYEKPGCPAIPRVPSMVEIPFGHCITNFEVTHGKPELFGEKIRLNSVSLPQPLSMTGIKFSARKNQRERDIFSCDDPYPAAHDLVIFAGVQTKQGKSYAFFLTSCFQYQPLSGKLFIIPDISIKMRTRYDAARAPKIRQRKQLNHQIQYLIITSDNLSESFMPFKEWKLKKGLTTEIKTMSWILNSFSGEDPAEKVRNCIIEAYTSWNTRYVLLGGDSNVVPIRQAFAMDCEAGFYADENEIPCDLYFAALDGDWNADGDSTYGEVTDEVDLLPEVYIGRAPVDTVAETTHFVNKIINYEHTPPIGYQTEVVFFSEVLWQDPFTDGAMASDMLADDCFDPRFKPINKYYETSGNLSPTISINALNAGPAIVNHIGHCNYSVIGVDGYLQIDDIDQLMNGKQQFVFNSIGCYPAAFDYDAIGEHFLFNPVGGAIGFIGNSRYGWGSPGNPCYGYSDIFQRRFWYSLLVQNNVELGVALAKSKEYFAAYSTDENVYRWIQYQLNLLGDPELSLWTDIPHYVSVSHPAELPIGNGHCQVAVNLAGQPMEEARVSLMNSSDMYHCGLTDKTGQVAFNYRTTDDRTMFLTVTGPNFLPYEQSIDVVSSGMFLSVVDTKVHDYHEDGLSGNGHAEPGERVRVIIYLKNTGSQPLTALSGELSSTDDFAAIEGNPQTWSDLSPGETVRSTGYFGLTIDPACPVGYVIQLQLTMKVNNVWFKDYTISLPIYGPILHAGRYWTESAVLPDSTVKLGFYCFNTGPVHARNVEATMRTDDPYLDILSPTVFLGTIPPAGWSLPASLFEVSISEQCPDYYETYLNVSLKSETVSNTATLSFIVGQAGFSDNMESDQSKWQIIDDTGHWQRSVYRSYSGDYSWYCGLEPERHYQNQAHENLETVPFNLAPNSTLTFQRWFCLTTYGSDGCYIEIDDGSGYQTLDYIGSGGALANLSIQSDWHMMRYDLSDYSGRVTIRFRFVSDAEDYEEGIYIDDVKIFGEALFHPPPVHTAIP</sequence>
<organism evidence="4 5">
    <name type="scientific">candidate division CSSED10-310 bacterium</name>
    <dbReference type="NCBI Taxonomy" id="2855610"/>
    <lineage>
        <taxon>Bacteria</taxon>
        <taxon>Bacteria division CSSED10-310</taxon>
    </lineage>
</organism>
<dbReference type="Gene3D" id="2.60.40.10">
    <property type="entry name" value="Immunoglobulins"/>
    <property type="match status" value="1"/>
</dbReference>